<evidence type="ECO:0000256" key="3">
    <source>
        <dbReference type="ARBA" id="ARBA00022679"/>
    </source>
</evidence>
<accession>A0ABZ2GZ41</accession>
<dbReference type="EMBL" id="CP135137">
    <property type="protein sequence ID" value="WWR11656.1"/>
    <property type="molecule type" value="Genomic_DNA"/>
</dbReference>
<dbReference type="PROSITE" id="PS00324">
    <property type="entry name" value="ASPARTOKINASE"/>
    <property type="match status" value="1"/>
</dbReference>
<protein>
    <recommendedName>
        <fullName evidence="7">Aspartokinase</fullName>
        <ecNumber evidence="7">2.7.2.4</ecNumber>
    </recommendedName>
</protein>
<evidence type="ECO:0000256" key="1">
    <source>
        <dbReference type="ARBA" id="ARBA00004766"/>
    </source>
</evidence>
<keyword evidence="3 7" id="KW-0808">Transferase</keyword>
<dbReference type="InterPro" id="IPR001048">
    <property type="entry name" value="Asp/Glu/Uridylate_kinase"/>
</dbReference>
<dbReference type="InterPro" id="IPR001341">
    <property type="entry name" value="Asp_kinase"/>
</dbReference>
<keyword evidence="5 7" id="KW-0418">Kinase</keyword>
<dbReference type="PANTHER" id="PTHR21499:SF59">
    <property type="entry name" value="ASPARTOKINASE"/>
    <property type="match status" value="1"/>
</dbReference>
<evidence type="ECO:0000313" key="10">
    <source>
        <dbReference type="EMBL" id="WWR11656.1"/>
    </source>
</evidence>
<dbReference type="InterPro" id="IPR018042">
    <property type="entry name" value="Aspartate_kinase_CS"/>
</dbReference>
<evidence type="ECO:0000256" key="6">
    <source>
        <dbReference type="ARBA" id="ARBA00022840"/>
    </source>
</evidence>
<sequence length="459" mass="52953">MHQLVVKFGGSSVSSIETWENIALIIKNHIKNGKQPIIVCSAIKNISNKLEKATTLAINGKYYQNIETEIKFRHTQLTHSLKLPSKIIALDLKKLKKLLKNIFLIKKNSAKIKAQILSLGEFMITRIGCAFLKKKGINCIWYDIRKALISTPIPGKNTKNYLSAYYKIQKNKVLKKQFINSGAESIITQGFIASNPNGDTVLLGRNSSDTSATLLSSILKVNYCEIWKDVPGLFTINPNIFPYAKLLNNLNYNETQKIISIGNNILHPNCIFPVKKYNIPIIIRNIYKPQHIGTYISKKTCSKILPIKSIQIQDHINVIKIHTQKNIKSILNIISIINLYKFKIKSLFYLEPNTILYLKNKFKNNQKKHHLNYFLNKIKKIEKIQLIKDCSIITIIGNNINYLFYQINSIIMNIFNSKKIKTIYLNPEKIYFNFVIKKKLNSKYLYKILHNKLIENIKI</sequence>
<dbReference type="InterPro" id="IPR042199">
    <property type="entry name" value="AsparK_Bifunc_asparK/hSer_DH"/>
</dbReference>
<dbReference type="Pfam" id="PF00696">
    <property type="entry name" value="AA_kinase"/>
    <property type="match status" value="1"/>
</dbReference>
<keyword evidence="6" id="KW-0067">ATP-binding</keyword>
<evidence type="ECO:0000313" key="11">
    <source>
        <dbReference type="Proteomes" id="UP001368618"/>
    </source>
</evidence>
<comment type="similarity">
    <text evidence="2 7">Belongs to the aspartokinase family.</text>
</comment>
<dbReference type="GO" id="GO:0004072">
    <property type="term" value="F:aspartate kinase activity"/>
    <property type="evidence" value="ECO:0007669"/>
    <property type="project" value="UniProtKB-EC"/>
</dbReference>
<dbReference type="InterPro" id="IPR036393">
    <property type="entry name" value="AceGlu_kinase-like_sf"/>
</dbReference>
<evidence type="ECO:0000256" key="7">
    <source>
        <dbReference type="RuleBase" id="RU003448"/>
    </source>
</evidence>
<dbReference type="PANTHER" id="PTHR21499">
    <property type="entry name" value="ASPARTATE KINASE"/>
    <property type="match status" value="1"/>
</dbReference>
<name>A0ABZ2GZ41_9GAMM</name>
<evidence type="ECO:0000256" key="4">
    <source>
        <dbReference type="ARBA" id="ARBA00022741"/>
    </source>
</evidence>
<keyword evidence="11" id="KW-1185">Reference proteome</keyword>
<feature type="domain" description="Aspartate/glutamate/uridylate kinase" evidence="9">
    <location>
        <begin position="4"/>
        <end position="285"/>
    </location>
</feature>
<dbReference type="RefSeq" id="WP_338516196.1">
    <property type="nucleotide sequence ID" value="NZ_CP135137.1"/>
</dbReference>
<dbReference type="Gene3D" id="1.20.120.1320">
    <property type="entry name" value="Aspartokinase, catalytic domain"/>
    <property type="match status" value="1"/>
</dbReference>
<comment type="catalytic activity">
    <reaction evidence="7">
        <text>L-aspartate + ATP = 4-phospho-L-aspartate + ADP</text>
        <dbReference type="Rhea" id="RHEA:23776"/>
        <dbReference type="ChEBI" id="CHEBI:29991"/>
        <dbReference type="ChEBI" id="CHEBI:30616"/>
        <dbReference type="ChEBI" id="CHEBI:57535"/>
        <dbReference type="ChEBI" id="CHEBI:456216"/>
        <dbReference type="EC" id="2.7.2.4"/>
    </reaction>
</comment>
<reference evidence="10" key="1">
    <citation type="submission" date="2023-09" db="EMBL/GenBank/DDBJ databases">
        <title>Genomes of two closely related lineages of the louse Polyplax serrata with different host specificities.</title>
        <authorList>
            <person name="Martinu J."/>
            <person name="Tarabai H."/>
            <person name="Stefka J."/>
            <person name="Hypsa V."/>
        </authorList>
    </citation>
    <scope>NUCLEOTIDE SEQUENCE [LARGE SCALE GENOMIC DNA]</scope>
    <source>
        <strain evidence="10">98ZLc_SE</strain>
    </source>
</reference>
<dbReference type="NCBIfam" id="TIGR00657">
    <property type="entry name" value="asp_kinases"/>
    <property type="match status" value="1"/>
</dbReference>
<comment type="pathway">
    <text evidence="1 8">Amino-acid biosynthesis; L-lysine biosynthesis via DAP pathway; (S)-tetrahydrodipicolinate from L-aspartate: step 1/4.</text>
</comment>
<organism evidence="10 11">
    <name type="scientific">Candidatus Legionella polyplacis</name>
    <dbReference type="NCBI Taxonomy" id="2005262"/>
    <lineage>
        <taxon>Bacteria</taxon>
        <taxon>Pseudomonadati</taxon>
        <taxon>Pseudomonadota</taxon>
        <taxon>Gammaproteobacteria</taxon>
        <taxon>Legionellales</taxon>
        <taxon>Legionellaceae</taxon>
        <taxon>Legionella</taxon>
    </lineage>
</organism>
<dbReference type="Proteomes" id="UP001368618">
    <property type="component" value="Chromosome"/>
</dbReference>
<dbReference type="Gene3D" id="3.40.1160.10">
    <property type="entry name" value="Acetylglutamate kinase-like"/>
    <property type="match status" value="1"/>
</dbReference>
<keyword evidence="8" id="KW-0028">Amino-acid biosynthesis</keyword>
<evidence type="ECO:0000256" key="8">
    <source>
        <dbReference type="RuleBase" id="RU004249"/>
    </source>
</evidence>
<evidence type="ECO:0000256" key="2">
    <source>
        <dbReference type="ARBA" id="ARBA00010122"/>
    </source>
</evidence>
<evidence type="ECO:0000259" key="9">
    <source>
        <dbReference type="Pfam" id="PF00696"/>
    </source>
</evidence>
<evidence type="ECO:0000256" key="5">
    <source>
        <dbReference type="ARBA" id="ARBA00022777"/>
    </source>
</evidence>
<comment type="pathway">
    <text evidence="8">Amino-acid biosynthesis; L-methionine biosynthesis via de novo pathway; L-homoserine from L-aspartate: step 1/3.</text>
</comment>
<comment type="pathway">
    <text evidence="8">Amino-acid biosynthesis; L-threonine biosynthesis; L-threonine from L-aspartate: step 1/5.</text>
</comment>
<gene>
    <name evidence="10" type="ORF">RQL39_00595</name>
</gene>
<dbReference type="Gene3D" id="3.30.70.260">
    <property type="match status" value="2"/>
</dbReference>
<dbReference type="EC" id="2.7.2.4" evidence="7"/>
<proteinExistence type="inferred from homology"/>
<dbReference type="SUPFAM" id="SSF53633">
    <property type="entry name" value="Carbamate kinase-like"/>
    <property type="match status" value="1"/>
</dbReference>
<keyword evidence="4" id="KW-0547">Nucleotide-binding</keyword>